<gene>
    <name evidence="2" type="ORF">Ae201684_001346</name>
</gene>
<reference evidence="2 3" key="1">
    <citation type="submission" date="2019-07" db="EMBL/GenBank/DDBJ databases">
        <title>Genomics analysis of Aphanomyces spp. identifies a new class of oomycete effector associated with host adaptation.</title>
        <authorList>
            <person name="Gaulin E."/>
        </authorList>
    </citation>
    <scope>NUCLEOTIDE SEQUENCE [LARGE SCALE GENOMIC DNA]</scope>
    <source>
        <strain evidence="2 3">ATCC 201684</strain>
    </source>
</reference>
<accession>A0A6G0XTB9</accession>
<comment type="caution">
    <text evidence="2">The sequence shown here is derived from an EMBL/GenBank/DDBJ whole genome shotgun (WGS) entry which is preliminary data.</text>
</comment>
<feature type="region of interest" description="Disordered" evidence="1">
    <location>
        <begin position="88"/>
        <end position="107"/>
    </location>
</feature>
<keyword evidence="3" id="KW-1185">Reference proteome</keyword>
<dbReference type="VEuPathDB" id="FungiDB:AeMF1_020243"/>
<protein>
    <recommendedName>
        <fullName evidence="4">BZIP domain-containing protein</fullName>
    </recommendedName>
</protein>
<dbReference type="EMBL" id="VJMJ01000012">
    <property type="protein sequence ID" value="KAF0743686.1"/>
    <property type="molecule type" value="Genomic_DNA"/>
</dbReference>
<organism evidence="2 3">
    <name type="scientific">Aphanomyces euteiches</name>
    <dbReference type="NCBI Taxonomy" id="100861"/>
    <lineage>
        <taxon>Eukaryota</taxon>
        <taxon>Sar</taxon>
        <taxon>Stramenopiles</taxon>
        <taxon>Oomycota</taxon>
        <taxon>Saprolegniomycetes</taxon>
        <taxon>Saprolegniales</taxon>
        <taxon>Verrucalvaceae</taxon>
        <taxon>Aphanomyces</taxon>
    </lineage>
</organism>
<feature type="region of interest" description="Disordered" evidence="1">
    <location>
        <begin position="1"/>
        <end position="22"/>
    </location>
</feature>
<evidence type="ECO:0000313" key="3">
    <source>
        <dbReference type="Proteomes" id="UP000481153"/>
    </source>
</evidence>
<sequence length="430" mass="49585">MEEREHPHELQSLLQQPHALYEPNASWQAKKRIASGTTSRNVPASDMDAYLLAKKRQYNREKQREFRRKLELQLEGLRDMVQTLEEELNTRLEKRQDPKTSTDDEAQTSMLPWREVATVFSKSAMTSMHTNRALKSELKQLKYVAACMHRFVHPEPSLTPSPRNQYTNGGKLVLLKASDSRKMGAEWITNRLYYNADAILHQYDMHMNNMDRIGDILVSRDANNVFQYVTRHQRVVHAPFEQVCEAYERISRGSTYGHNGVDLVLSNRSPLDAELMGSLDKSIVYSQANLFRNGTAWVDNKLWRTYITPHRLLIVSQNVQSDEVHPVTPLQRNRFSIVSVDRLDEKTTMTRQLNYNSQAFSADGTYVPLDIETKQFNTDLSSIEDEDERGDLWIVLQRQRGIVVAANMERHFNAALQDAMANLSVKSSIT</sequence>
<evidence type="ECO:0000313" key="2">
    <source>
        <dbReference type="EMBL" id="KAF0743686.1"/>
    </source>
</evidence>
<evidence type="ECO:0000256" key="1">
    <source>
        <dbReference type="SAM" id="MobiDB-lite"/>
    </source>
</evidence>
<proteinExistence type="predicted"/>
<name>A0A6G0XTB9_9STRA</name>
<dbReference type="AlphaFoldDB" id="A0A6G0XTB9"/>
<evidence type="ECO:0008006" key="4">
    <source>
        <dbReference type="Google" id="ProtNLM"/>
    </source>
</evidence>
<dbReference type="Proteomes" id="UP000481153">
    <property type="component" value="Unassembled WGS sequence"/>
</dbReference>
<feature type="compositionally biased region" description="Basic and acidic residues" evidence="1">
    <location>
        <begin position="88"/>
        <end position="102"/>
    </location>
</feature>